<dbReference type="AlphaFoldDB" id="A0A286T749"/>
<evidence type="ECO:0000259" key="1">
    <source>
        <dbReference type="Pfam" id="PF13474"/>
    </source>
</evidence>
<dbReference type="EMBL" id="AP017928">
    <property type="protein sequence ID" value="BBA31997.1"/>
    <property type="molecule type" value="Genomic_DNA"/>
</dbReference>
<reference evidence="2 3" key="1">
    <citation type="submission" date="2016-12" db="EMBL/GenBank/DDBJ databases">
        <title>Genome sequencing of Methylocaldum marinum.</title>
        <authorList>
            <person name="Takeuchi M."/>
            <person name="Kamagata Y."/>
            <person name="Hiraoka S."/>
            <person name="Oshima K."/>
            <person name="Hattori M."/>
            <person name="Iwasaki W."/>
        </authorList>
    </citation>
    <scope>NUCLEOTIDE SEQUENCE [LARGE SCALE GENOMIC DNA]</scope>
    <source>
        <strain evidence="2 3">S8</strain>
    </source>
</reference>
<dbReference type="SUPFAM" id="SSF54427">
    <property type="entry name" value="NTF2-like"/>
    <property type="match status" value="1"/>
</dbReference>
<dbReference type="InterPro" id="IPR032710">
    <property type="entry name" value="NTF2-like_dom_sf"/>
</dbReference>
<dbReference type="Proteomes" id="UP000266313">
    <property type="component" value="Chromosome"/>
</dbReference>
<accession>A0A286T749</accession>
<dbReference type="KEGG" id="mmai:sS8_0027"/>
<gene>
    <name evidence="2" type="ORF">sS8_0027</name>
</gene>
<sequence length="186" mass="21303">MRANPSLQGTLRIKPRKALNSNVRQQKGTYMYPTQEAITGKENHGDLSSSYQALIQFYCAFNSGNMQMMSDNWAQSDDIAMDNPLGGIKRGWAEIQPVYERIFSGPAEVYVEYFDYTIHETAEMFYAVGRERGYFRLGGEEITLAIRTSRIFRKIDGHWKQVHHHGSIEDPQLLGRYQSAVLGKRS</sequence>
<name>A0A286T749_9GAMM</name>
<dbReference type="InterPro" id="IPR037401">
    <property type="entry name" value="SnoaL-like"/>
</dbReference>
<dbReference type="Gene3D" id="3.10.450.50">
    <property type="match status" value="1"/>
</dbReference>
<dbReference type="Pfam" id="PF13474">
    <property type="entry name" value="SnoaL_3"/>
    <property type="match status" value="1"/>
</dbReference>
<evidence type="ECO:0000313" key="3">
    <source>
        <dbReference type="Proteomes" id="UP000266313"/>
    </source>
</evidence>
<proteinExistence type="predicted"/>
<evidence type="ECO:0000313" key="2">
    <source>
        <dbReference type="EMBL" id="BBA31997.1"/>
    </source>
</evidence>
<feature type="domain" description="SnoaL-like" evidence="1">
    <location>
        <begin position="53"/>
        <end position="168"/>
    </location>
</feature>
<organism evidence="2 3">
    <name type="scientific">Methylocaldum marinum</name>
    <dbReference type="NCBI Taxonomy" id="1432792"/>
    <lineage>
        <taxon>Bacteria</taxon>
        <taxon>Pseudomonadati</taxon>
        <taxon>Pseudomonadota</taxon>
        <taxon>Gammaproteobacteria</taxon>
        <taxon>Methylococcales</taxon>
        <taxon>Methylococcaceae</taxon>
        <taxon>Methylocaldum</taxon>
    </lineage>
</organism>
<protein>
    <recommendedName>
        <fullName evidence="1">SnoaL-like domain-containing protein</fullName>
    </recommendedName>
</protein>
<keyword evidence="3" id="KW-1185">Reference proteome</keyword>